<evidence type="ECO:0000256" key="1">
    <source>
        <dbReference type="SAM" id="MobiDB-lite"/>
    </source>
</evidence>
<protein>
    <submittedName>
        <fullName evidence="2">Uncharacterized protein</fullName>
    </submittedName>
</protein>
<evidence type="ECO:0000313" key="2">
    <source>
        <dbReference type="EMBL" id="CCE65350.1"/>
    </source>
</evidence>
<keyword evidence="3" id="KW-1185">Reference proteome</keyword>
<dbReference type="STRING" id="1071381.G8BZM2"/>
<accession>G8BZM2</accession>
<dbReference type="RefSeq" id="XP_003687784.1">
    <property type="nucleotide sequence ID" value="XM_003687736.1"/>
</dbReference>
<evidence type="ECO:0000313" key="3">
    <source>
        <dbReference type="Proteomes" id="UP000005666"/>
    </source>
</evidence>
<feature type="compositionally biased region" description="Basic and acidic residues" evidence="1">
    <location>
        <begin position="136"/>
        <end position="149"/>
    </location>
</feature>
<feature type="compositionally biased region" description="Low complexity" evidence="1">
    <location>
        <begin position="233"/>
        <end position="246"/>
    </location>
</feature>
<feature type="compositionally biased region" description="Polar residues" evidence="1">
    <location>
        <begin position="212"/>
        <end position="226"/>
    </location>
</feature>
<sequence>MAIIKKRRTQQSRRQQQQLQEAKQKFLNQRLNSEPSVNVKHDFSDTISYRDYLLSNFKSSSSLLHILLSYRNKNILPVDLNFDKSLINDSNLALVKKEVESLAKQLEKFEKKNELLEKDNHTDSMDVAKDVTQQDSPEKEIELSSKEGNDAEATSTNIESPKIEANEEKEMRQSSSAAADASTRERGNESVSLDETSQTVNTDEMDVDKVATETNIETHTAQSITETGIAKDTTPSENNTESPSESVQKVDIGKSPGPSNDGNNQSEVPNTEHMISGSENNNASKDLSEVTKENSENTDSTQSNDPEDYHLDNKEIVDNSYEEKKEVKTNIIDESKDTQSSNSRVTGTSVDNIETFVVDSIKQLNKIKIYNTRNEYDENNKLIDNILESYANFKNTNYQINRVKFYTKDECSSLKSSDIAEAPSDYWDNLYKRKKDEQIQKNLEIEKQKQLELQLKREEEVRRKREQESQSLMNSQQFPRQEGPLVTPPIGRLVPDKMHSPQIVGNISSIGPSLQNYTQSHVPLQLPIQSQGQGEIQSTQQLSEVQSIPQDVSVTNPGALGVLDAAKKSELQNIEQVGELDVTNNQQSQQNDNIDGTFDGFDSEPFNTGFDDDFADLDQAFF</sequence>
<feature type="compositionally biased region" description="Basic and acidic residues" evidence="1">
    <location>
        <begin position="161"/>
        <end position="172"/>
    </location>
</feature>
<feature type="compositionally biased region" description="Polar residues" evidence="1">
    <location>
        <begin position="257"/>
        <end position="269"/>
    </location>
</feature>
<gene>
    <name evidence="2" type="primary">TPHA0K02200</name>
    <name evidence="2" type="ordered locus">TPHA_0K02200</name>
</gene>
<feature type="compositionally biased region" description="Polar residues" evidence="1">
    <location>
        <begin position="469"/>
        <end position="479"/>
    </location>
</feature>
<feature type="region of interest" description="Disordered" evidence="1">
    <location>
        <begin position="458"/>
        <end position="486"/>
    </location>
</feature>
<reference evidence="2 3" key="1">
    <citation type="journal article" date="2011" name="Proc. Natl. Acad. Sci. U.S.A.">
        <title>Evolutionary erosion of yeast sex chromosomes by mating-type switching accidents.</title>
        <authorList>
            <person name="Gordon J.L."/>
            <person name="Armisen D."/>
            <person name="Proux-Wera E."/>
            <person name="Oheigeartaigh S.S."/>
            <person name="Byrne K.P."/>
            <person name="Wolfe K.H."/>
        </authorList>
    </citation>
    <scope>NUCLEOTIDE SEQUENCE [LARGE SCALE GENOMIC DNA]</scope>
    <source>
        <strain evidence="3">ATCC 24235 / CBS 4417 / NBRC 1672 / NRRL Y-8282 / UCD 70-5</strain>
    </source>
</reference>
<feature type="compositionally biased region" description="Basic and acidic residues" evidence="1">
    <location>
        <begin position="286"/>
        <end position="295"/>
    </location>
</feature>
<dbReference type="GeneID" id="11533288"/>
<dbReference type="OMA" id="RNEYDEN"/>
<feature type="compositionally biased region" description="Basic and acidic residues" evidence="1">
    <location>
        <begin position="115"/>
        <end position="129"/>
    </location>
</feature>
<feature type="region of interest" description="Disordered" evidence="1">
    <location>
        <begin position="115"/>
        <end position="311"/>
    </location>
</feature>
<dbReference type="EMBL" id="HE612866">
    <property type="protein sequence ID" value="CCE65350.1"/>
    <property type="molecule type" value="Genomic_DNA"/>
</dbReference>
<dbReference type="AlphaFoldDB" id="G8BZM2"/>
<feature type="compositionally biased region" description="Polar residues" evidence="1">
    <location>
        <begin position="189"/>
        <end position="202"/>
    </location>
</feature>
<feature type="compositionally biased region" description="Basic and acidic residues" evidence="1">
    <location>
        <begin position="458"/>
        <end position="468"/>
    </location>
</feature>
<dbReference type="HOGENOM" id="CLU_439520_0_0_1"/>
<dbReference type="KEGG" id="tpf:TPHA_0K02200"/>
<proteinExistence type="predicted"/>
<organism evidence="2 3">
    <name type="scientific">Tetrapisispora phaffii (strain ATCC 24235 / CBS 4417 / NBRC 1672 / NRRL Y-8282 / UCD 70-5)</name>
    <name type="common">Yeast</name>
    <name type="synonym">Fabospora phaffii</name>
    <dbReference type="NCBI Taxonomy" id="1071381"/>
    <lineage>
        <taxon>Eukaryota</taxon>
        <taxon>Fungi</taxon>
        <taxon>Dikarya</taxon>
        <taxon>Ascomycota</taxon>
        <taxon>Saccharomycotina</taxon>
        <taxon>Saccharomycetes</taxon>
        <taxon>Saccharomycetales</taxon>
        <taxon>Saccharomycetaceae</taxon>
        <taxon>Tetrapisispora</taxon>
    </lineage>
</organism>
<dbReference type="Proteomes" id="UP000005666">
    <property type="component" value="Chromosome 11"/>
</dbReference>
<name>G8BZM2_TETPH</name>